<sequence length="1269" mass="141294">MQHQHITFNVRDVGGIWSRIEKEFTSRLPLRNLIWKGGITQTPRFVEQLNVKVTMEGEDSNSGDNEINSSKNSSSSNGKEIVSVATPNLSTSPLLNICLLETADTDALDTYKAVIRPRVKNWLSKVSQRKGEEWVIIYLPSTAEVQRMATTSKFLNMRASVFDKLKSDFQTKKDIEHVVMLRSDAIESWNAVFLVIRERVVQALEDRVAGMAEEIRRLDANRLMPGWNYCKFFIVKEGLVNMYRLMGLRSEALAQYDELEAVFSQLLDSHRLSWFSKFGGGQPGDDFTDLLDEKRKPYHKQMAENSITMFDFRIYLLGRQCQLLIDLEDYTELVNRAQHFISTFSKAMREPGTGLSLSFVTSWTYSICQNVVEICEGINVTQSPMDRNHARTSNTVATTKMLAASKAEFLTSARQQLDILGTLYSRLPSKYLRRSNTYMQLPSPLVQTPTEASRSGNSSESDDEDTQAQTVPTRYKEFADDISAITNPVLTEALTSYERFDQIYVRTCEQATQYYLDCGRRRFAQVLQGDIAQLYICRERWQDAARILQPLIPSTDAASLGIMDIHLIERMAICEQHMGNVEKCLGYVLRLIANSQYLDSESRDLYADMLLELSGTLNNVVRVSSPSLLFTVAAVEVVDHKDTLCIAATVTSAIPKIVESAKIEAILIAGSGSSGNQMEVIFDANNVILEPGSNVVHLTTDSISCPGKFVVRSVTVHISNLALPIIVSNPNSRKFVRLNEHPTSPLFAIKVGAVIDPNNPSTLRMSIESQKEPIDPGARVWLFDDKGKLLLNSYCNQINMDSGASIQKDGALLVAGAIEANTAVGLDIVLSEKYATMRVTLYAELHIHGQPRMVVDNQIVDFSSPLIINGRVKTSESKHIVVLHAQCCNVSPIWLESLLITSDLESSENDSGYNSFSWEQRAKHRGFLQLGECTTIVREYLTDSVSEDTINIEVEASFVTVVDMVNKMVRQNLEQLVTKHGVLQHKRYIERLVMAHIRSTIDEAATVQNMRLICEPVATLWTTAGADGTAALQTAMRHLFQELSESLVGGKLMRIGNKSNSDGYEVRHVVRGGLALGVTRKYAAVSISLDNGRFCHVYEAVPLTVKVGMVAVGGAVKGYLMDRRLLVSLVPKEPDEWLIAGPVSQEIALHKDRKEEILNFTLVPLEVGYLQLPEVICHEEIISDEDRLSGMQNSRRNNSNNNTDYTADKNVVEKADSKYQRIETLSTSAQTTACVLASNSVASVYTIPVSVAESPVGTAAAKAAAMSFI</sequence>
<feature type="domain" description="TRAPPC10/Trs130 N-terminal" evidence="6">
    <location>
        <begin position="2"/>
        <end position="333"/>
    </location>
</feature>
<feature type="compositionally biased region" description="Polar residues" evidence="4">
    <location>
        <begin position="442"/>
        <end position="459"/>
    </location>
</feature>
<keyword evidence="3" id="KW-0333">Golgi apparatus</keyword>
<dbReference type="PANTHER" id="PTHR13251">
    <property type="entry name" value="EPILEPSY HOLOPROSENCEPHALY CANDIDATE 1/TMEM1"/>
    <property type="match status" value="1"/>
</dbReference>
<dbReference type="InterPro" id="IPR045126">
    <property type="entry name" value="TRAPPC10/Trs130"/>
</dbReference>
<feature type="region of interest" description="Disordered" evidence="4">
    <location>
        <begin position="442"/>
        <end position="470"/>
    </location>
</feature>
<feature type="region of interest" description="Disordered" evidence="4">
    <location>
        <begin position="1188"/>
        <end position="1209"/>
    </location>
</feature>
<comment type="subcellular location">
    <subcellularLocation>
        <location evidence="1">Golgi apparatus</location>
    </subcellularLocation>
</comment>
<reference evidence="7" key="1">
    <citation type="submission" date="2022-07" db="EMBL/GenBank/DDBJ databases">
        <title>Phylogenomic reconstructions and comparative analyses of Kickxellomycotina fungi.</title>
        <authorList>
            <person name="Reynolds N.K."/>
            <person name="Stajich J.E."/>
            <person name="Barry K."/>
            <person name="Grigoriev I.V."/>
            <person name="Crous P."/>
            <person name="Smith M.E."/>
        </authorList>
    </citation>
    <scope>NUCLEOTIDE SEQUENCE</scope>
    <source>
        <strain evidence="7">NRRL 3115</strain>
    </source>
</reference>
<evidence type="ECO:0000256" key="3">
    <source>
        <dbReference type="ARBA" id="ARBA00023034"/>
    </source>
</evidence>
<dbReference type="InterPro" id="IPR022233">
    <property type="entry name" value="TRAPPC10/Trs130_C"/>
</dbReference>
<gene>
    <name evidence="7" type="ORF">GGI25_003564</name>
</gene>
<organism evidence="7 8">
    <name type="scientific">Coemansia spiralis</name>
    <dbReference type="NCBI Taxonomy" id="417178"/>
    <lineage>
        <taxon>Eukaryota</taxon>
        <taxon>Fungi</taxon>
        <taxon>Fungi incertae sedis</taxon>
        <taxon>Zoopagomycota</taxon>
        <taxon>Kickxellomycotina</taxon>
        <taxon>Kickxellomycetes</taxon>
        <taxon>Kickxellales</taxon>
        <taxon>Kickxellaceae</taxon>
        <taxon>Coemansia</taxon>
    </lineage>
</organism>
<evidence type="ECO:0000259" key="5">
    <source>
        <dbReference type="Pfam" id="PF12584"/>
    </source>
</evidence>
<feature type="compositionally biased region" description="Low complexity" evidence="4">
    <location>
        <begin position="68"/>
        <end position="77"/>
    </location>
</feature>
<keyword evidence="2" id="KW-0813">Transport</keyword>
<protein>
    <recommendedName>
        <fullName evidence="9">Trafficking protein particle complex subunit 10</fullName>
    </recommendedName>
</protein>
<dbReference type="AlphaFoldDB" id="A0A9W8G1Q6"/>
<evidence type="ECO:0000259" key="6">
    <source>
        <dbReference type="Pfam" id="PF23036"/>
    </source>
</evidence>
<feature type="region of interest" description="Disordered" evidence="4">
    <location>
        <begin position="56"/>
        <end position="80"/>
    </location>
</feature>
<dbReference type="Pfam" id="PF23036">
    <property type="entry name" value="TRAPPC10_1st"/>
    <property type="match status" value="1"/>
</dbReference>
<dbReference type="OrthoDB" id="10256906at2759"/>
<evidence type="ECO:0000313" key="7">
    <source>
        <dbReference type="EMBL" id="KAJ2676414.1"/>
    </source>
</evidence>
<dbReference type="Proteomes" id="UP001151518">
    <property type="component" value="Unassembled WGS sequence"/>
</dbReference>
<feature type="domain" description="TRAPPC10/Trs130 C-terminal" evidence="5">
    <location>
        <begin position="1130"/>
        <end position="1205"/>
    </location>
</feature>
<proteinExistence type="predicted"/>
<dbReference type="GO" id="GO:0005829">
    <property type="term" value="C:cytosol"/>
    <property type="evidence" value="ECO:0007669"/>
    <property type="project" value="GOC"/>
</dbReference>
<evidence type="ECO:0000256" key="4">
    <source>
        <dbReference type="SAM" id="MobiDB-lite"/>
    </source>
</evidence>
<dbReference type="GO" id="GO:0006891">
    <property type="term" value="P:intra-Golgi vesicle-mediated transport"/>
    <property type="evidence" value="ECO:0007669"/>
    <property type="project" value="TreeGrafter"/>
</dbReference>
<comment type="caution">
    <text evidence="7">The sequence shown here is derived from an EMBL/GenBank/DDBJ whole genome shotgun (WGS) entry which is preliminary data.</text>
</comment>
<evidence type="ECO:0008006" key="9">
    <source>
        <dbReference type="Google" id="ProtNLM"/>
    </source>
</evidence>
<dbReference type="Pfam" id="PF12584">
    <property type="entry name" value="TRAPPC10"/>
    <property type="match status" value="1"/>
</dbReference>
<dbReference type="GO" id="GO:1990071">
    <property type="term" value="C:TRAPPII protein complex"/>
    <property type="evidence" value="ECO:0007669"/>
    <property type="project" value="InterPro"/>
</dbReference>
<evidence type="ECO:0000313" key="8">
    <source>
        <dbReference type="Proteomes" id="UP001151518"/>
    </source>
</evidence>
<dbReference type="GO" id="GO:0034498">
    <property type="term" value="P:early endosome to Golgi transport"/>
    <property type="evidence" value="ECO:0007669"/>
    <property type="project" value="TreeGrafter"/>
</dbReference>
<name>A0A9W8G1Q6_9FUNG</name>
<feature type="compositionally biased region" description="Low complexity" evidence="4">
    <location>
        <begin position="1193"/>
        <end position="1202"/>
    </location>
</feature>
<dbReference type="EMBL" id="JANBTW010000040">
    <property type="protein sequence ID" value="KAJ2676414.1"/>
    <property type="molecule type" value="Genomic_DNA"/>
</dbReference>
<dbReference type="InterPro" id="IPR056913">
    <property type="entry name" value="TRAPPC10/Trs130_N"/>
</dbReference>
<evidence type="ECO:0000256" key="1">
    <source>
        <dbReference type="ARBA" id="ARBA00004555"/>
    </source>
</evidence>
<evidence type="ECO:0000256" key="2">
    <source>
        <dbReference type="ARBA" id="ARBA00022448"/>
    </source>
</evidence>
<accession>A0A9W8G1Q6</accession>
<dbReference type="PANTHER" id="PTHR13251:SF3">
    <property type="entry name" value="TRAFFICKING PROTEIN PARTICLE COMPLEX SUBUNIT 10"/>
    <property type="match status" value="1"/>
</dbReference>